<dbReference type="EMBL" id="CAWYQH010000013">
    <property type="protein sequence ID" value="CAK8674249.1"/>
    <property type="molecule type" value="Genomic_DNA"/>
</dbReference>
<dbReference type="PROSITE" id="PS50070">
    <property type="entry name" value="KRINGLE_2"/>
    <property type="match status" value="1"/>
</dbReference>
<keyword evidence="1 3" id="KW-0420">Kringle</keyword>
<dbReference type="InterPro" id="IPR038178">
    <property type="entry name" value="Kringle_sf"/>
</dbReference>
<evidence type="ECO:0000259" key="4">
    <source>
        <dbReference type="PROSITE" id="PS50041"/>
    </source>
</evidence>
<dbReference type="PRINTS" id="PR00018">
    <property type="entry name" value="KRINGLE"/>
</dbReference>
<dbReference type="SUPFAM" id="SSF57440">
    <property type="entry name" value="Kringle-like"/>
    <property type="match status" value="1"/>
</dbReference>
<dbReference type="SMART" id="SM00034">
    <property type="entry name" value="CLECT"/>
    <property type="match status" value="2"/>
</dbReference>
<keyword evidence="2 3" id="KW-1015">Disulfide bond</keyword>
<sequence length="598" mass="66750">MEASGSGLTVDCDEFVGKFICQHPPTVEGVDELFHYQGEIIWFPVEEGNFTEAQEICHQNINPMQSIDTFHFYSRLVERMYFFKVADRKLWVNVGENVNIEDGFPNFHSGNGRIGPRCAMAAFDPLPSLQWGSCEEAASPLCQAIQPTAEWATTSPVYYCPPGYTLLSSSQCYYYVKNVATWVVAQRTCELYGDLVLASEDDVSAALIYILLRYEDGTEAWTGTCAGDSDDVVDSNVTEAKIGECAAFQVDQRNAMESGVKFYERTTPLPFICQARPSQQVWEDRGDLMERLVESQTLLDPSHCPPGYLSHPDQPSCFGLDDQSASWGSGCHGNVLMSYHTFEVHDLLTSAMTLFLLKSFDRFRVNVVRDGSSLTQFPSELLSQFSCRAWIGLTTFHDVALWSDGEVDQVLERWQGGAMNNTDALQCVSINQDGEWLQESCDTNLPSICQVKDCYRNTHVDYSGKANTTRSGFPCRSWSSLSPEDLSTYPAENHSYCRGHEDYFAPFCFTQDEDMRFESCDVSFCDARNTSNIAAVSTLRWSNLTSVDVVVSCMDGESVYDCRCANEHCRGVDVTDNHGCVIYGPGRGSGFLTQGQLA</sequence>
<keyword evidence="7" id="KW-1185">Reference proteome</keyword>
<accession>A0ABP0F3F7</accession>
<dbReference type="Gene3D" id="2.40.20.10">
    <property type="entry name" value="Plasminogen Kringle 4"/>
    <property type="match status" value="1"/>
</dbReference>
<dbReference type="Pfam" id="PF00051">
    <property type="entry name" value="Kringle"/>
    <property type="match status" value="1"/>
</dbReference>
<reference evidence="6 7" key="1">
    <citation type="submission" date="2024-02" db="EMBL/GenBank/DDBJ databases">
        <authorList>
            <person name="Daric V."/>
            <person name="Darras S."/>
        </authorList>
    </citation>
    <scope>NUCLEOTIDE SEQUENCE [LARGE SCALE GENOMIC DNA]</scope>
</reference>
<dbReference type="Proteomes" id="UP001642483">
    <property type="component" value="Unassembled WGS sequence"/>
</dbReference>
<dbReference type="Pfam" id="PF00059">
    <property type="entry name" value="Lectin_C"/>
    <property type="match status" value="1"/>
</dbReference>
<dbReference type="InterPro" id="IPR016187">
    <property type="entry name" value="CTDL_fold"/>
</dbReference>
<dbReference type="CDD" id="cd00037">
    <property type="entry name" value="CLECT"/>
    <property type="match status" value="2"/>
</dbReference>
<evidence type="ECO:0000259" key="5">
    <source>
        <dbReference type="PROSITE" id="PS50070"/>
    </source>
</evidence>
<feature type="disulfide bond" evidence="3">
    <location>
        <begin position="497"/>
        <end position="520"/>
    </location>
</feature>
<dbReference type="InterPro" id="IPR016186">
    <property type="entry name" value="C-type_lectin-like/link_sf"/>
</dbReference>
<comment type="caution">
    <text evidence="6">The sequence shown here is derived from an EMBL/GenBank/DDBJ whole genome shotgun (WGS) entry which is preliminary data.</text>
</comment>
<proteinExistence type="predicted"/>
<evidence type="ECO:0000256" key="2">
    <source>
        <dbReference type="ARBA" id="ARBA00023157"/>
    </source>
</evidence>
<evidence type="ECO:0008006" key="8">
    <source>
        <dbReference type="Google" id="ProtNLM"/>
    </source>
</evidence>
<comment type="caution">
    <text evidence="3">Lacks conserved residue(s) required for the propagation of feature annotation.</text>
</comment>
<dbReference type="SMART" id="SM00130">
    <property type="entry name" value="KR"/>
    <property type="match status" value="1"/>
</dbReference>
<organism evidence="6 7">
    <name type="scientific">Clavelina lepadiformis</name>
    <name type="common">Light-bulb sea squirt</name>
    <name type="synonym">Ascidia lepadiformis</name>
    <dbReference type="NCBI Taxonomy" id="159417"/>
    <lineage>
        <taxon>Eukaryota</taxon>
        <taxon>Metazoa</taxon>
        <taxon>Chordata</taxon>
        <taxon>Tunicata</taxon>
        <taxon>Ascidiacea</taxon>
        <taxon>Aplousobranchia</taxon>
        <taxon>Clavelinidae</taxon>
        <taxon>Clavelina</taxon>
    </lineage>
</organism>
<dbReference type="InterPro" id="IPR000001">
    <property type="entry name" value="Kringle"/>
</dbReference>
<dbReference type="InterPro" id="IPR001304">
    <property type="entry name" value="C-type_lectin-like"/>
</dbReference>
<feature type="domain" description="C-type lectin" evidence="4">
    <location>
        <begin position="376"/>
        <end position="450"/>
    </location>
</feature>
<dbReference type="Gene3D" id="3.10.100.10">
    <property type="entry name" value="Mannose-Binding Protein A, subunit A"/>
    <property type="match status" value="2"/>
</dbReference>
<protein>
    <recommendedName>
        <fullName evidence="8">C-type lectin domain-containing protein</fullName>
    </recommendedName>
</protein>
<feature type="domain" description="Kringle" evidence="5">
    <location>
        <begin position="453"/>
        <end position="525"/>
    </location>
</feature>
<name>A0ABP0F3F7_CLALP</name>
<evidence type="ECO:0000256" key="3">
    <source>
        <dbReference type="PROSITE-ProRule" id="PRU00121"/>
    </source>
</evidence>
<gene>
    <name evidence="6" type="ORF">CVLEPA_LOCUS3966</name>
</gene>
<evidence type="ECO:0000313" key="6">
    <source>
        <dbReference type="EMBL" id="CAK8674249.1"/>
    </source>
</evidence>
<dbReference type="SUPFAM" id="SSF56436">
    <property type="entry name" value="C-type lectin-like"/>
    <property type="match status" value="2"/>
</dbReference>
<dbReference type="PANTHER" id="PTHR45784">
    <property type="entry name" value="C-TYPE LECTIN DOMAIN FAMILY 20 MEMBER A-RELATED"/>
    <property type="match status" value="1"/>
</dbReference>
<dbReference type="PROSITE" id="PS50041">
    <property type="entry name" value="C_TYPE_LECTIN_2"/>
    <property type="match status" value="1"/>
</dbReference>
<dbReference type="InterPro" id="IPR013806">
    <property type="entry name" value="Kringle-like"/>
</dbReference>
<evidence type="ECO:0000313" key="7">
    <source>
        <dbReference type="Proteomes" id="UP001642483"/>
    </source>
</evidence>
<evidence type="ECO:0000256" key="1">
    <source>
        <dbReference type="ARBA" id="ARBA00022572"/>
    </source>
</evidence>
<dbReference type="PANTHER" id="PTHR45784:SF3">
    <property type="entry name" value="C-TYPE LECTIN DOMAIN FAMILY 4 MEMBER K-LIKE-RELATED"/>
    <property type="match status" value="1"/>
</dbReference>